<dbReference type="InterPro" id="IPR007874">
    <property type="entry name" value="MinC_N"/>
</dbReference>
<evidence type="ECO:0000313" key="10">
    <source>
        <dbReference type="Proteomes" id="UP001595632"/>
    </source>
</evidence>
<dbReference type="PANTHER" id="PTHR34108:SF1">
    <property type="entry name" value="SEPTUM SITE-DETERMINING PROTEIN MINC"/>
    <property type="match status" value="1"/>
</dbReference>
<feature type="domain" description="Septum formation inhibitor MinC C-terminal" evidence="7">
    <location>
        <begin position="144"/>
        <end position="244"/>
    </location>
</feature>
<dbReference type="HAMAP" id="MF_00267">
    <property type="entry name" value="MinC"/>
    <property type="match status" value="1"/>
</dbReference>
<keyword evidence="4 6" id="KW-0131">Cell cycle</keyword>
<name>A0ABV7H005_9RHOB</name>
<dbReference type="InterPro" id="IPR016098">
    <property type="entry name" value="CAP/MinC_C"/>
</dbReference>
<dbReference type="EMBL" id="JBHRTB010000010">
    <property type="protein sequence ID" value="MFC3145357.1"/>
    <property type="molecule type" value="Genomic_DNA"/>
</dbReference>
<dbReference type="Proteomes" id="UP001595632">
    <property type="component" value="Unassembled WGS sequence"/>
</dbReference>
<dbReference type="NCBIfam" id="TIGR01222">
    <property type="entry name" value="minC"/>
    <property type="match status" value="1"/>
</dbReference>
<dbReference type="Pfam" id="PF03775">
    <property type="entry name" value="MinC_C"/>
    <property type="match status" value="1"/>
</dbReference>
<accession>A0ABV7H005</accession>
<evidence type="ECO:0000256" key="4">
    <source>
        <dbReference type="ARBA" id="ARBA00023306"/>
    </source>
</evidence>
<organism evidence="9 10">
    <name type="scientific">Psychromarinibacter halotolerans</name>
    <dbReference type="NCBI Taxonomy" id="1775175"/>
    <lineage>
        <taxon>Bacteria</taxon>
        <taxon>Pseudomonadati</taxon>
        <taxon>Pseudomonadota</taxon>
        <taxon>Alphaproteobacteria</taxon>
        <taxon>Rhodobacterales</taxon>
        <taxon>Paracoccaceae</taxon>
        <taxon>Psychromarinibacter</taxon>
    </lineage>
</organism>
<evidence type="ECO:0000259" key="8">
    <source>
        <dbReference type="Pfam" id="PF05209"/>
    </source>
</evidence>
<reference evidence="10" key="1">
    <citation type="journal article" date="2019" name="Int. J. Syst. Evol. Microbiol.">
        <title>The Global Catalogue of Microorganisms (GCM) 10K type strain sequencing project: providing services to taxonomists for standard genome sequencing and annotation.</title>
        <authorList>
            <consortium name="The Broad Institute Genomics Platform"/>
            <consortium name="The Broad Institute Genome Sequencing Center for Infectious Disease"/>
            <person name="Wu L."/>
            <person name="Ma J."/>
        </authorList>
    </citation>
    <scope>NUCLEOTIDE SEQUENCE [LARGE SCALE GENOMIC DNA]</scope>
    <source>
        <strain evidence="10">KCTC 52366</strain>
    </source>
</reference>
<dbReference type="RefSeq" id="WP_275632317.1">
    <property type="nucleotide sequence ID" value="NZ_JARGYD010000003.1"/>
</dbReference>
<keyword evidence="3 6" id="KW-0717">Septation</keyword>
<keyword evidence="10" id="KW-1185">Reference proteome</keyword>
<dbReference type="InterPro" id="IPR036145">
    <property type="entry name" value="MinC_C_sf"/>
</dbReference>
<comment type="caution">
    <text evidence="9">The sequence shown here is derived from an EMBL/GenBank/DDBJ whole genome shotgun (WGS) entry which is preliminary data.</text>
</comment>
<comment type="function">
    <text evidence="5 6">Cell division inhibitor that blocks the formation of polar Z ring septums. Rapidly oscillates between the poles of the cell to destabilize FtsZ filaments that have formed before they mature into polar Z rings. Prevents FtsZ polymerization.</text>
</comment>
<gene>
    <name evidence="6 9" type="primary">minC</name>
    <name evidence="9" type="ORF">ACFOGP_21740</name>
</gene>
<dbReference type="Pfam" id="PF05209">
    <property type="entry name" value="MinC_N"/>
    <property type="match status" value="1"/>
</dbReference>
<comment type="subunit">
    <text evidence="6">Interacts with MinD and FtsZ.</text>
</comment>
<evidence type="ECO:0000313" key="9">
    <source>
        <dbReference type="EMBL" id="MFC3145357.1"/>
    </source>
</evidence>
<dbReference type="Gene3D" id="2.160.20.70">
    <property type="match status" value="1"/>
</dbReference>
<keyword evidence="2 6" id="KW-0132">Cell division</keyword>
<dbReference type="SUPFAM" id="SSF63848">
    <property type="entry name" value="Cell-division inhibitor MinC, C-terminal domain"/>
    <property type="match status" value="1"/>
</dbReference>
<evidence type="ECO:0000259" key="7">
    <source>
        <dbReference type="Pfam" id="PF03775"/>
    </source>
</evidence>
<sequence length="248" mass="27064">MRRPRTTSRRAAATVTAQPFQIRGRFITAISLRLDTDAFDADFFDALDAHLARAPQFLLDAPLVIDLGTIQHLVDRATLDALVAELRARKLRVFGVQDPAPAQVELAEDMGLIEVAFGRETAPEKIGTGTTRRADRLLPPDNKVITQPVRSGQVIVAERGDLTVIGSVSSGAELVASGNIHVYGTLRGRAIAGMHGDESTRIFCLKQQAELLAIAGLYRTSENIGDDMRHQPLQVVLKDDRLILEPLT</sequence>
<evidence type="ECO:0000256" key="5">
    <source>
        <dbReference type="ARBA" id="ARBA00025606"/>
    </source>
</evidence>
<proteinExistence type="inferred from homology"/>
<evidence type="ECO:0000256" key="2">
    <source>
        <dbReference type="ARBA" id="ARBA00022618"/>
    </source>
</evidence>
<evidence type="ECO:0000256" key="3">
    <source>
        <dbReference type="ARBA" id="ARBA00023210"/>
    </source>
</evidence>
<dbReference type="InterPro" id="IPR005526">
    <property type="entry name" value="Septum_form_inhib_MinC_C"/>
</dbReference>
<comment type="similarity">
    <text evidence="1 6">Belongs to the MinC family.</text>
</comment>
<dbReference type="InterPro" id="IPR013033">
    <property type="entry name" value="MinC"/>
</dbReference>
<dbReference type="Gene3D" id="3.30.70.260">
    <property type="match status" value="1"/>
</dbReference>
<evidence type="ECO:0000256" key="1">
    <source>
        <dbReference type="ARBA" id="ARBA00006291"/>
    </source>
</evidence>
<feature type="domain" description="Septum formation inhibitor MinC N-terminal" evidence="8">
    <location>
        <begin position="20"/>
        <end position="92"/>
    </location>
</feature>
<evidence type="ECO:0000256" key="6">
    <source>
        <dbReference type="HAMAP-Rule" id="MF_00267"/>
    </source>
</evidence>
<dbReference type="PANTHER" id="PTHR34108">
    <property type="entry name" value="SEPTUM SITE-DETERMINING PROTEIN MINC"/>
    <property type="match status" value="1"/>
</dbReference>
<protein>
    <recommendedName>
        <fullName evidence="6">Probable septum site-determining protein MinC</fullName>
    </recommendedName>
</protein>